<feature type="transmembrane region" description="Helical" evidence="2">
    <location>
        <begin position="148"/>
        <end position="168"/>
    </location>
</feature>
<feature type="compositionally biased region" description="Pro residues" evidence="1">
    <location>
        <begin position="310"/>
        <end position="324"/>
    </location>
</feature>
<keyword evidence="2" id="KW-0472">Membrane</keyword>
<name>A0ABW3TQJ7_9MICO</name>
<reference evidence="4" key="1">
    <citation type="journal article" date="2019" name="Int. J. Syst. Evol. Microbiol.">
        <title>The Global Catalogue of Microorganisms (GCM) 10K type strain sequencing project: providing services to taxonomists for standard genome sequencing and annotation.</title>
        <authorList>
            <consortium name="The Broad Institute Genomics Platform"/>
            <consortium name="The Broad Institute Genome Sequencing Center for Infectious Disease"/>
            <person name="Wu L."/>
            <person name="Ma J."/>
        </authorList>
    </citation>
    <scope>NUCLEOTIDE SEQUENCE [LARGE SCALE GENOMIC DNA]</scope>
    <source>
        <strain evidence="4">CCUG 50213</strain>
    </source>
</reference>
<feature type="compositionally biased region" description="Low complexity" evidence="1">
    <location>
        <begin position="32"/>
        <end position="57"/>
    </location>
</feature>
<accession>A0ABW3TQJ7</accession>
<evidence type="ECO:0000313" key="3">
    <source>
        <dbReference type="EMBL" id="MFD1202860.1"/>
    </source>
</evidence>
<comment type="caution">
    <text evidence="3">The sequence shown here is derived from an EMBL/GenBank/DDBJ whole genome shotgun (WGS) entry which is preliminary data.</text>
</comment>
<gene>
    <name evidence="3" type="ORF">ACFQ3U_13240</name>
</gene>
<dbReference type="RefSeq" id="WP_343962491.1">
    <property type="nucleotide sequence ID" value="NZ_BAAAKZ010000017.1"/>
</dbReference>
<sequence>MSEQPQHQPIPQHQPQPWQQPANGRQPAYASPGQPGYAQQAQPGYAQQAQQAQQAQPAPTPLPDLARGYQSLVKITQPMFGVAIPCVGLFMIGAYGIGIAAFAGLAGLSLMVALIGWLCMVGGVVMGIANARKMVRDYAASGAQFSTLLWLGLILPSFGFVLLILAPLTSRYPLVGGTNSLPLIGLFIVCVLLVPATGLTQALAVRRVEREYGAAGVTALWSLQQGQLAREHELLRGYAVPAPFVGHVHQPGQPGPAQPAAQPFPYQAQQAQQTHLQAQQAQQAHVQAQQAHLQAQQAQQAQQAHQLPPQGAPLPPQPPLPPQQ</sequence>
<dbReference type="Proteomes" id="UP001597181">
    <property type="component" value="Unassembled WGS sequence"/>
</dbReference>
<feature type="compositionally biased region" description="Low complexity" evidence="1">
    <location>
        <begin position="258"/>
        <end position="309"/>
    </location>
</feature>
<protein>
    <submittedName>
        <fullName evidence="3">Uncharacterized protein</fullName>
    </submittedName>
</protein>
<evidence type="ECO:0000256" key="1">
    <source>
        <dbReference type="SAM" id="MobiDB-lite"/>
    </source>
</evidence>
<keyword evidence="4" id="KW-1185">Reference proteome</keyword>
<dbReference type="EMBL" id="JBHTLY010000006">
    <property type="protein sequence ID" value="MFD1202860.1"/>
    <property type="molecule type" value="Genomic_DNA"/>
</dbReference>
<feature type="transmembrane region" description="Helical" evidence="2">
    <location>
        <begin position="108"/>
        <end position="128"/>
    </location>
</feature>
<evidence type="ECO:0000313" key="4">
    <source>
        <dbReference type="Proteomes" id="UP001597181"/>
    </source>
</evidence>
<feature type="compositionally biased region" description="Low complexity" evidence="1">
    <location>
        <begin position="1"/>
        <end position="21"/>
    </location>
</feature>
<feature type="region of interest" description="Disordered" evidence="1">
    <location>
        <begin position="1"/>
        <end position="60"/>
    </location>
</feature>
<feature type="transmembrane region" description="Helical" evidence="2">
    <location>
        <begin position="180"/>
        <end position="200"/>
    </location>
</feature>
<feature type="transmembrane region" description="Helical" evidence="2">
    <location>
        <begin position="80"/>
        <end position="102"/>
    </location>
</feature>
<evidence type="ECO:0000256" key="2">
    <source>
        <dbReference type="SAM" id="Phobius"/>
    </source>
</evidence>
<organism evidence="3 4">
    <name type="scientific">Leucobacter albus</name>
    <dbReference type="NCBI Taxonomy" id="272210"/>
    <lineage>
        <taxon>Bacteria</taxon>
        <taxon>Bacillati</taxon>
        <taxon>Actinomycetota</taxon>
        <taxon>Actinomycetes</taxon>
        <taxon>Micrococcales</taxon>
        <taxon>Microbacteriaceae</taxon>
        <taxon>Leucobacter</taxon>
    </lineage>
</organism>
<feature type="region of interest" description="Disordered" evidence="1">
    <location>
        <begin position="246"/>
        <end position="324"/>
    </location>
</feature>
<keyword evidence="2" id="KW-1133">Transmembrane helix</keyword>
<proteinExistence type="predicted"/>
<keyword evidence="2" id="KW-0812">Transmembrane</keyword>